<dbReference type="OrthoDB" id="7022621at2"/>
<protein>
    <submittedName>
        <fullName evidence="3">Uncharacterized protein</fullName>
    </submittedName>
</protein>
<feature type="chain" id="PRO_5016285744" evidence="2">
    <location>
        <begin position="31"/>
        <end position="128"/>
    </location>
</feature>
<dbReference type="AlphaFoldDB" id="A0A318H2E5"/>
<evidence type="ECO:0000256" key="2">
    <source>
        <dbReference type="SAM" id="SignalP"/>
    </source>
</evidence>
<gene>
    <name evidence="3" type="ORF">C7444_10556</name>
</gene>
<dbReference type="Proteomes" id="UP000247811">
    <property type="component" value="Unassembled WGS sequence"/>
</dbReference>
<feature type="signal peptide" evidence="2">
    <location>
        <begin position="1"/>
        <end position="30"/>
    </location>
</feature>
<evidence type="ECO:0000256" key="1">
    <source>
        <dbReference type="SAM" id="MobiDB-lite"/>
    </source>
</evidence>
<accession>A0A318H2E5</accession>
<evidence type="ECO:0000313" key="3">
    <source>
        <dbReference type="EMBL" id="PXW96959.1"/>
    </source>
</evidence>
<keyword evidence="4" id="KW-1185">Reference proteome</keyword>
<evidence type="ECO:0000313" key="4">
    <source>
        <dbReference type="Proteomes" id="UP000247811"/>
    </source>
</evidence>
<proteinExistence type="predicted"/>
<comment type="caution">
    <text evidence="3">The sequence shown here is derived from an EMBL/GenBank/DDBJ whole genome shotgun (WGS) entry which is preliminary data.</text>
</comment>
<reference evidence="3 4" key="1">
    <citation type="submission" date="2018-05" db="EMBL/GenBank/DDBJ databases">
        <title>Genomic Encyclopedia of Type Strains, Phase IV (KMG-IV): sequencing the most valuable type-strain genomes for metagenomic binning, comparative biology and taxonomic classification.</title>
        <authorList>
            <person name="Goeker M."/>
        </authorList>
    </citation>
    <scope>NUCLEOTIDE SEQUENCE [LARGE SCALE GENOMIC DNA]</scope>
    <source>
        <strain evidence="3 4">DSM 566</strain>
    </source>
</reference>
<feature type="compositionally biased region" description="Low complexity" evidence="1">
    <location>
        <begin position="32"/>
        <end position="50"/>
    </location>
</feature>
<feature type="region of interest" description="Disordered" evidence="1">
    <location>
        <begin position="32"/>
        <end position="103"/>
    </location>
</feature>
<organism evidence="3 4">
    <name type="scientific">Sphaerotilus hippei</name>
    <dbReference type="NCBI Taxonomy" id="744406"/>
    <lineage>
        <taxon>Bacteria</taxon>
        <taxon>Pseudomonadati</taxon>
        <taxon>Pseudomonadota</taxon>
        <taxon>Betaproteobacteria</taxon>
        <taxon>Burkholderiales</taxon>
        <taxon>Sphaerotilaceae</taxon>
        <taxon>Sphaerotilus</taxon>
    </lineage>
</organism>
<keyword evidence="2" id="KW-0732">Signal</keyword>
<sequence>MSHRPDPCQRQVGSLPALVPALLASALALAQTPSGAQATPATPATAASAEPTHHATHHAAHHGTDAGATHPTDPRAGVRPLHHRSTLQARTAPVDTPTGDWRAANEQVMRVGGWKAYLKQVQAPEGAR</sequence>
<dbReference type="EMBL" id="QJJS01000005">
    <property type="protein sequence ID" value="PXW96959.1"/>
    <property type="molecule type" value="Genomic_DNA"/>
</dbReference>
<name>A0A318H2E5_9BURK</name>
<dbReference type="RefSeq" id="WP_146219356.1">
    <property type="nucleotide sequence ID" value="NZ_QJJS01000005.1"/>
</dbReference>